<dbReference type="Proteomes" id="UP001154272">
    <property type="component" value="Unassembled WGS sequence"/>
</dbReference>
<dbReference type="Pfam" id="PF20256">
    <property type="entry name" value="MoCoBD_2"/>
    <property type="match status" value="2"/>
</dbReference>
<accession>A0ABM9HPW6</accession>
<reference evidence="2" key="1">
    <citation type="submission" date="2022-10" db="EMBL/GenBank/DDBJ databases">
        <authorList>
            <person name="Botero Cardona J."/>
        </authorList>
    </citation>
    <scope>NUCLEOTIDE SEQUENCE</scope>
    <source>
        <strain evidence="2">R-83534</strain>
    </source>
</reference>
<dbReference type="PIRSF" id="PIRSF036389">
    <property type="entry name" value="IOR_B"/>
    <property type="match status" value="1"/>
</dbReference>
<evidence type="ECO:0000313" key="3">
    <source>
        <dbReference type="Proteomes" id="UP001154272"/>
    </source>
</evidence>
<sequence length="734" mass="81632">MLLKLRLEAQKMSDISRRAFLTRAGALALGFSFPLFSGKAQDSQSSLKFKNSTDDDNRKSSLEYHNAYIEITPSNEVVFRIPDIELGQGIYTAAAMLLAEELEVELSAVKVRPALPSPEYILKGELTEITWGSGSTQKDWFPLQQAAATLRIMLIESAAQFWRINPDQCYTQKGQIYGPDNRQSPYSQFLVPADKLSIPKDIILKKKEAYSLIGKSQPRVDTPSKINGKAIFAADISLPAIKTGYMIACPVVGGKLVRIHDQQARQVQGVVDILSLEDMVCIIAEHFWAASKAAKLLKIEWDFGPNGMTSTDSIYKQLIQASDQKGIVGYSNSSVKIETALAATSHVYKMTYRQPMLAHAALEALSCTIEINDNHCEIWSCSQTPLRTQDRIAELLKRDKKDIIFHNVYVGGSFGRRLDDDYILQAVKFAQKISYPLKCVWSREEDFLQDHVRPPYLDQIEVGVGADGLLTTVKHNLVGPSIMARWDKSQLTKEGMDPDLFLGINTIPYEIPHYQLNYTRCDIDAIIPGWWQGNGATRNVFVIESIINKCAVKAKKDVIEYRKQLKVDARATAVMDLVAQHAQWDQPLSKDIGRGFALAHVFNSYIAMVVEAEVTAMSVVRLHRVIVAVDCGLAVNPDQIAAQIESSAIIGLGSALYNEVQLEQGKIVQRNFNQYRILHMNEAPQIEVHIIKSDEAPSGVGELGTIVAAPALAHALGSILNKQLYSLPLNKYLL</sequence>
<protein>
    <submittedName>
        <fullName evidence="2">CO or xanthine dehydrogenase</fullName>
    </submittedName>
</protein>
<dbReference type="InterPro" id="IPR000674">
    <property type="entry name" value="Ald_Oxase/Xan_DH_a/b"/>
</dbReference>
<dbReference type="Gene3D" id="3.30.365.10">
    <property type="entry name" value="Aldehyde oxidase/xanthine dehydrogenase, molybdopterin binding domain"/>
    <property type="match status" value="4"/>
</dbReference>
<dbReference type="Gene3D" id="3.90.1170.50">
    <property type="entry name" value="Aldehyde oxidase/xanthine dehydrogenase, a/b hammerhead"/>
    <property type="match status" value="1"/>
</dbReference>
<name>A0ABM9HPW6_9PROT</name>
<comment type="caution">
    <text evidence="2">The sequence shown here is derived from an EMBL/GenBank/DDBJ whole genome shotgun (WGS) entry which is preliminary data.</text>
</comment>
<dbReference type="InterPro" id="IPR008274">
    <property type="entry name" value="AldOxase/xan_DH_MoCoBD1"/>
</dbReference>
<proteinExistence type="predicted"/>
<evidence type="ECO:0000313" key="2">
    <source>
        <dbReference type="EMBL" id="CAI3944304.1"/>
    </source>
</evidence>
<dbReference type="InterPro" id="IPR046867">
    <property type="entry name" value="AldOxase/xan_DH_MoCoBD2"/>
</dbReference>
<dbReference type="PANTHER" id="PTHR47495">
    <property type="entry name" value="ALDEHYDE DEHYDROGENASE"/>
    <property type="match status" value="1"/>
</dbReference>
<dbReference type="InterPro" id="IPR052516">
    <property type="entry name" value="N-heterocyclic_Hydroxylase"/>
</dbReference>
<gene>
    <name evidence="2" type="ORF">R83534S58_LOCUS1322</name>
</gene>
<dbReference type="SUPFAM" id="SSF56003">
    <property type="entry name" value="Molybdenum cofactor-binding domain"/>
    <property type="match status" value="2"/>
</dbReference>
<dbReference type="SMART" id="SM01008">
    <property type="entry name" value="Ald_Xan_dh_C"/>
    <property type="match status" value="1"/>
</dbReference>
<dbReference type="Pfam" id="PF02738">
    <property type="entry name" value="MoCoBD_1"/>
    <property type="match status" value="1"/>
</dbReference>
<dbReference type="InterPro" id="IPR037165">
    <property type="entry name" value="AldOxase/xan_DH_Mopterin-bd_sf"/>
</dbReference>
<keyword evidence="3" id="KW-1185">Reference proteome</keyword>
<dbReference type="PANTHER" id="PTHR47495:SF2">
    <property type="entry name" value="ALDEHYDE DEHYDROGENASE"/>
    <property type="match status" value="1"/>
</dbReference>
<dbReference type="EMBL" id="CAMXCH010000002">
    <property type="protein sequence ID" value="CAI3944304.1"/>
    <property type="molecule type" value="Genomic_DNA"/>
</dbReference>
<feature type="domain" description="Aldehyde oxidase/xanthine dehydrogenase a/b hammerhead" evidence="1">
    <location>
        <begin position="227"/>
        <end position="305"/>
    </location>
</feature>
<organism evidence="2 3">
    <name type="scientific">Commensalibacter papalotli</name>
    <name type="common">ex Botero et al. 2024</name>
    <dbReference type="NCBI Taxonomy" id="2972766"/>
    <lineage>
        <taxon>Bacteria</taxon>
        <taxon>Pseudomonadati</taxon>
        <taxon>Pseudomonadota</taxon>
        <taxon>Alphaproteobacteria</taxon>
        <taxon>Acetobacterales</taxon>
        <taxon>Acetobacteraceae</taxon>
    </lineage>
</organism>
<dbReference type="InterPro" id="IPR012368">
    <property type="entry name" value="OxRdtase_Mopterin-bd_su_IorB"/>
</dbReference>
<evidence type="ECO:0000259" key="1">
    <source>
        <dbReference type="SMART" id="SM01008"/>
    </source>
</evidence>